<dbReference type="Proteomes" id="UP001201273">
    <property type="component" value="Unassembled WGS sequence"/>
</dbReference>
<keyword evidence="2" id="KW-1185">Reference proteome</keyword>
<protein>
    <submittedName>
        <fullName evidence="1">Uncharacterized protein</fullName>
    </submittedName>
</protein>
<sequence>MLKIDRDAGGFNFIQAVNAKWDKVCFFGPYSTNATAKEVLGFDWDLEANSRINLNDGITLAVFTGDSSVVAYKEISRYTDFSQFSGECFRKENSEFEIKSGKVTHAS</sequence>
<organism evidence="1 2">
    <name type="scientific">Motilimonas cestriensis</name>
    <dbReference type="NCBI Taxonomy" id="2742685"/>
    <lineage>
        <taxon>Bacteria</taxon>
        <taxon>Pseudomonadati</taxon>
        <taxon>Pseudomonadota</taxon>
        <taxon>Gammaproteobacteria</taxon>
        <taxon>Alteromonadales</taxon>
        <taxon>Alteromonadales genera incertae sedis</taxon>
        <taxon>Motilimonas</taxon>
    </lineage>
</organism>
<dbReference type="EMBL" id="JAIMJA010000018">
    <property type="protein sequence ID" value="MCE2596379.1"/>
    <property type="molecule type" value="Genomic_DNA"/>
</dbReference>
<comment type="caution">
    <text evidence="1">The sequence shown here is derived from an EMBL/GenBank/DDBJ whole genome shotgun (WGS) entry which is preliminary data.</text>
</comment>
<accession>A0ABS8WBJ4</accession>
<proteinExistence type="predicted"/>
<name>A0ABS8WBJ4_9GAMM</name>
<gene>
    <name evidence="1" type="ORF">K6Y31_16390</name>
</gene>
<reference evidence="1 2" key="1">
    <citation type="journal article" date="2022" name="Environ. Microbiol. Rep.">
        <title>Eco-phylogenetic analyses reveal divergent evolution of vitamin B12 metabolism in the marine bacterial family 'Psychromonadaceae'.</title>
        <authorList>
            <person name="Jin X."/>
            <person name="Yang Y."/>
            <person name="Cao H."/>
            <person name="Gao B."/>
            <person name="Zhao Z."/>
        </authorList>
    </citation>
    <scope>NUCLEOTIDE SEQUENCE [LARGE SCALE GENOMIC DNA]</scope>
    <source>
        <strain evidence="1 2">MKS20</strain>
    </source>
</reference>
<dbReference type="RefSeq" id="WP_232804180.1">
    <property type="nucleotide sequence ID" value="NZ_CP170335.1"/>
</dbReference>
<evidence type="ECO:0000313" key="1">
    <source>
        <dbReference type="EMBL" id="MCE2596379.1"/>
    </source>
</evidence>
<evidence type="ECO:0000313" key="2">
    <source>
        <dbReference type="Proteomes" id="UP001201273"/>
    </source>
</evidence>